<comment type="caution">
    <text evidence="1">The sequence shown here is derived from an EMBL/GenBank/DDBJ whole genome shotgun (WGS) entry which is preliminary data.</text>
</comment>
<evidence type="ECO:0000313" key="2">
    <source>
        <dbReference type="Proteomes" id="UP001230685"/>
    </source>
</evidence>
<accession>A0ABT9EHU7</accession>
<keyword evidence="2" id="KW-1185">Reference proteome</keyword>
<proteinExistence type="predicted"/>
<reference evidence="1 2" key="1">
    <citation type="submission" date="2023-07" db="EMBL/GenBank/DDBJ databases">
        <authorList>
            <person name="Kim M.K."/>
        </authorList>
    </citation>
    <scope>NUCLEOTIDE SEQUENCE [LARGE SCALE GENOMIC DNA]</scope>
    <source>
        <strain evidence="1 2">KR1UV-12</strain>
    </source>
</reference>
<name>A0ABT9EHU7_9SPHN</name>
<evidence type="ECO:0000313" key="1">
    <source>
        <dbReference type="EMBL" id="MDP1026356.1"/>
    </source>
</evidence>
<protein>
    <submittedName>
        <fullName evidence="1">Uncharacterized protein</fullName>
    </submittedName>
</protein>
<dbReference type="RefSeq" id="WP_305171911.1">
    <property type="nucleotide sequence ID" value="NZ_JAUUDS010000001.1"/>
</dbReference>
<dbReference type="EMBL" id="JAUUDS010000001">
    <property type="protein sequence ID" value="MDP1026356.1"/>
    <property type="molecule type" value="Genomic_DNA"/>
</dbReference>
<sequence>MADPHPNADCDTIQRAVIENINADAAAGIAPGLMTDVYVAIDTPDEVDDTEGCSDE</sequence>
<organism evidence="1 2">
    <name type="scientific">Sphingomonas aurea</name>
    <dbReference type="NCBI Taxonomy" id="3063994"/>
    <lineage>
        <taxon>Bacteria</taxon>
        <taxon>Pseudomonadati</taxon>
        <taxon>Pseudomonadota</taxon>
        <taxon>Alphaproteobacteria</taxon>
        <taxon>Sphingomonadales</taxon>
        <taxon>Sphingomonadaceae</taxon>
        <taxon>Sphingomonas</taxon>
    </lineage>
</organism>
<dbReference type="Proteomes" id="UP001230685">
    <property type="component" value="Unassembled WGS sequence"/>
</dbReference>
<gene>
    <name evidence="1" type="ORF">Q5H91_03955</name>
</gene>